<name>A0A0U9HQX9_9BACT</name>
<dbReference type="GO" id="GO:0005524">
    <property type="term" value="F:ATP binding"/>
    <property type="evidence" value="ECO:0007669"/>
    <property type="project" value="UniProtKB-KW"/>
</dbReference>
<dbReference type="InterPro" id="IPR027417">
    <property type="entry name" value="P-loop_NTPase"/>
</dbReference>
<dbReference type="OrthoDB" id="9809379at2"/>
<comment type="similarity">
    <text evidence="1 4">Belongs to the AAA ATPase family.</text>
</comment>
<dbReference type="Gene3D" id="3.40.50.300">
    <property type="entry name" value="P-loop containing nucleotide triphosphate hydrolases"/>
    <property type="match status" value="1"/>
</dbReference>
<dbReference type="Pfam" id="PF00004">
    <property type="entry name" value="AAA"/>
    <property type="match status" value="1"/>
</dbReference>
<evidence type="ECO:0000313" key="7">
    <source>
        <dbReference type="Proteomes" id="UP000054976"/>
    </source>
</evidence>
<keyword evidence="2 4" id="KW-0547">Nucleotide-binding</keyword>
<evidence type="ECO:0000256" key="2">
    <source>
        <dbReference type="ARBA" id="ARBA00022741"/>
    </source>
</evidence>
<sequence>MRKIGRFRQNLTLPISSFIRMVNYEIYQSIKSYLLKIHMGLVSTDSFELVDLFSFTQPGIFSLPNIMGFDLFENVMSSEPSILGVIRFRRERYFISCTSFEDRVGKIYCLVISGEITGDFRPADLAETILKEAVLNSGYSGKILRLVYDSANDKLTFKIIPPPDITLEDIYLIDKTDLEDFVDSVRIGGSSLRYLFIGEPGTGKTDTIRAIISECKKIRENLTIFVVDAGCGVSLEVVFEFAEIFRPVLVCIDDIDLLVGSRDRTLKRDELSTALQALDGFITKDNIFLIATTNDRYLVDFALRRPGRFDLIIEFGCLEAEFYSTLVMRESRDDRLAEVFKDERILKRLSSLKVTGAFLVTLVKYLSRERFRNIRYEPEAVLSAINRLYGSFKSEIKHDKVGFQNS</sequence>
<keyword evidence="7" id="KW-1185">Reference proteome</keyword>
<dbReference type="InterPro" id="IPR050221">
    <property type="entry name" value="26S_Proteasome_ATPase"/>
</dbReference>
<protein>
    <submittedName>
        <fullName evidence="6">ATPase family associated with various cellular activities</fullName>
    </submittedName>
</protein>
<organism evidence="6 7">
    <name type="scientific">Thermodesulfovibrio aggregans</name>
    <dbReference type="NCBI Taxonomy" id="86166"/>
    <lineage>
        <taxon>Bacteria</taxon>
        <taxon>Pseudomonadati</taxon>
        <taxon>Nitrospirota</taxon>
        <taxon>Thermodesulfovibrionia</taxon>
        <taxon>Thermodesulfovibrionales</taxon>
        <taxon>Thermodesulfovibrionaceae</taxon>
        <taxon>Thermodesulfovibrio</taxon>
    </lineage>
</organism>
<proteinExistence type="inferred from homology"/>
<dbReference type="Proteomes" id="UP000054976">
    <property type="component" value="Unassembled WGS sequence"/>
</dbReference>
<feature type="domain" description="AAA+ ATPase" evidence="5">
    <location>
        <begin position="190"/>
        <end position="319"/>
    </location>
</feature>
<dbReference type="PROSITE" id="PS00674">
    <property type="entry name" value="AAA"/>
    <property type="match status" value="1"/>
</dbReference>
<dbReference type="RefSeq" id="WP_059176875.1">
    <property type="nucleotide sequence ID" value="NZ_BCNO01000002.1"/>
</dbReference>
<dbReference type="CDD" id="cd19481">
    <property type="entry name" value="RecA-like_protease"/>
    <property type="match status" value="1"/>
</dbReference>
<dbReference type="InterPro" id="IPR003593">
    <property type="entry name" value="AAA+_ATPase"/>
</dbReference>
<keyword evidence="3 4" id="KW-0067">ATP-binding</keyword>
<reference evidence="7" key="1">
    <citation type="submission" date="2016-01" db="EMBL/GenBank/DDBJ databases">
        <title>Draft genome sequence of Thermodesulfovibrio aggregans strain TGE-P1.</title>
        <authorList>
            <person name="Sekiguchi Y."/>
            <person name="Ohashi A."/>
            <person name="Matsuura N."/>
            <person name="Tourlousse M.D."/>
        </authorList>
    </citation>
    <scope>NUCLEOTIDE SEQUENCE [LARGE SCALE GENOMIC DNA]</scope>
    <source>
        <strain evidence="7">TGE-P1</strain>
    </source>
</reference>
<dbReference type="InterPro" id="IPR003959">
    <property type="entry name" value="ATPase_AAA_core"/>
</dbReference>
<evidence type="ECO:0000256" key="1">
    <source>
        <dbReference type="ARBA" id="ARBA00006914"/>
    </source>
</evidence>
<dbReference type="SUPFAM" id="SSF52540">
    <property type="entry name" value="P-loop containing nucleoside triphosphate hydrolases"/>
    <property type="match status" value="1"/>
</dbReference>
<dbReference type="AlphaFoldDB" id="A0A0U9HQX9"/>
<dbReference type="EMBL" id="BCNO01000002">
    <property type="protein sequence ID" value="GAQ95440.1"/>
    <property type="molecule type" value="Genomic_DNA"/>
</dbReference>
<comment type="caution">
    <text evidence="6">The sequence shown here is derived from an EMBL/GenBank/DDBJ whole genome shotgun (WGS) entry which is preliminary data.</text>
</comment>
<gene>
    <name evidence="6" type="ORF">TAGGR_2333</name>
</gene>
<evidence type="ECO:0000259" key="5">
    <source>
        <dbReference type="SMART" id="SM00382"/>
    </source>
</evidence>
<evidence type="ECO:0000256" key="4">
    <source>
        <dbReference type="RuleBase" id="RU003651"/>
    </source>
</evidence>
<dbReference type="SMART" id="SM00382">
    <property type="entry name" value="AAA"/>
    <property type="match status" value="1"/>
</dbReference>
<dbReference type="PANTHER" id="PTHR23073">
    <property type="entry name" value="26S PROTEASOME REGULATORY SUBUNIT"/>
    <property type="match status" value="1"/>
</dbReference>
<dbReference type="InterPro" id="IPR003960">
    <property type="entry name" value="ATPase_AAA_CS"/>
</dbReference>
<evidence type="ECO:0000256" key="3">
    <source>
        <dbReference type="ARBA" id="ARBA00022840"/>
    </source>
</evidence>
<accession>A0A0U9HQX9</accession>
<dbReference type="STRING" id="86166.TAGGR_2333"/>
<dbReference type="GO" id="GO:0016887">
    <property type="term" value="F:ATP hydrolysis activity"/>
    <property type="evidence" value="ECO:0007669"/>
    <property type="project" value="InterPro"/>
</dbReference>
<evidence type="ECO:0000313" key="6">
    <source>
        <dbReference type="EMBL" id="GAQ95440.1"/>
    </source>
</evidence>